<keyword evidence="3" id="KW-1185">Reference proteome</keyword>
<organism evidence="2 3">
    <name type="scientific">Novosphingobium anseongense</name>
    <dbReference type="NCBI Taxonomy" id="3133436"/>
    <lineage>
        <taxon>Bacteria</taxon>
        <taxon>Pseudomonadati</taxon>
        <taxon>Pseudomonadota</taxon>
        <taxon>Alphaproteobacteria</taxon>
        <taxon>Sphingomonadales</taxon>
        <taxon>Sphingomonadaceae</taxon>
        <taxon>Novosphingobium</taxon>
    </lineage>
</organism>
<dbReference type="PANTHER" id="PTHR22946:SF0">
    <property type="entry name" value="DIENELACTONE HYDROLASE DOMAIN-CONTAINING PROTEIN"/>
    <property type="match status" value="1"/>
</dbReference>
<name>A0ABU8RUL2_9SPHN</name>
<gene>
    <name evidence="2" type="ORF">WG901_08515</name>
</gene>
<comment type="caution">
    <text evidence="2">The sequence shown here is derived from an EMBL/GenBank/DDBJ whole genome shotgun (WGS) entry which is preliminary data.</text>
</comment>
<proteinExistence type="predicted"/>
<dbReference type="Gene3D" id="3.40.50.1820">
    <property type="entry name" value="alpha/beta hydrolase"/>
    <property type="match status" value="1"/>
</dbReference>
<reference evidence="2 3" key="1">
    <citation type="submission" date="2024-03" db="EMBL/GenBank/DDBJ databases">
        <authorList>
            <person name="Jo J.-H."/>
        </authorList>
    </citation>
    <scope>NUCLEOTIDE SEQUENCE [LARGE SCALE GENOMIC DNA]</scope>
    <source>
        <strain evidence="2 3">PS1R-30</strain>
    </source>
</reference>
<dbReference type="RefSeq" id="WP_339586577.1">
    <property type="nucleotide sequence ID" value="NZ_JBBHJZ010000001.1"/>
</dbReference>
<dbReference type="Proteomes" id="UP001361239">
    <property type="component" value="Unassembled WGS sequence"/>
</dbReference>
<dbReference type="GO" id="GO:0016787">
    <property type="term" value="F:hydrolase activity"/>
    <property type="evidence" value="ECO:0007669"/>
    <property type="project" value="UniProtKB-KW"/>
</dbReference>
<dbReference type="SUPFAM" id="SSF53474">
    <property type="entry name" value="alpha/beta-Hydrolases"/>
    <property type="match status" value="1"/>
</dbReference>
<evidence type="ECO:0000259" key="1">
    <source>
        <dbReference type="Pfam" id="PF01738"/>
    </source>
</evidence>
<dbReference type="InterPro" id="IPR029058">
    <property type="entry name" value="AB_hydrolase_fold"/>
</dbReference>
<dbReference type="InterPro" id="IPR002925">
    <property type="entry name" value="Dienelactn_hydro"/>
</dbReference>
<dbReference type="PANTHER" id="PTHR22946">
    <property type="entry name" value="DIENELACTONE HYDROLASE DOMAIN-CONTAINING PROTEIN-RELATED"/>
    <property type="match status" value="1"/>
</dbReference>
<sequence>MAEGADAAQWRYHDGSLELVGEIFEPRGEPNGQAVLVVHEADGIGGNVRRHARGLADLGYIAAAADMHGKGRPLTDAEIPAALAAFKNDADFFRRRVRSAYAALKDRYRLADCAIGAIGYCFGGTAVLELARDGVPLAGVASFHGLLTTAAPAMPGAVRARVLACTGWRDPLVPASDIDAFQQEMDSAGADWQLTIFGRAHHSFTNSAVDDLGDPRMAFDAGADAMSWTILLQFLSQSFAR</sequence>
<dbReference type="Pfam" id="PF01738">
    <property type="entry name" value="DLH"/>
    <property type="match status" value="1"/>
</dbReference>
<dbReference type="EMBL" id="JBBHJZ010000001">
    <property type="protein sequence ID" value="MEJ5976674.1"/>
    <property type="molecule type" value="Genomic_DNA"/>
</dbReference>
<evidence type="ECO:0000313" key="3">
    <source>
        <dbReference type="Proteomes" id="UP001361239"/>
    </source>
</evidence>
<protein>
    <submittedName>
        <fullName evidence="2">Dienelactone hydrolase family protein</fullName>
    </submittedName>
</protein>
<feature type="domain" description="Dienelactone hydrolase" evidence="1">
    <location>
        <begin position="23"/>
        <end position="237"/>
    </location>
</feature>
<dbReference type="InterPro" id="IPR050261">
    <property type="entry name" value="FrsA_esterase"/>
</dbReference>
<accession>A0ABU8RUL2</accession>
<evidence type="ECO:0000313" key="2">
    <source>
        <dbReference type="EMBL" id="MEJ5976674.1"/>
    </source>
</evidence>
<keyword evidence="2" id="KW-0378">Hydrolase</keyword>